<dbReference type="Proteomes" id="UP000800035">
    <property type="component" value="Unassembled WGS sequence"/>
</dbReference>
<reference evidence="1" key="1">
    <citation type="journal article" date="2020" name="Stud. Mycol.">
        <title>101 Dothideomycetes genomes: a test case for predicting lifestyles and emergence of pathogens.</title>
        <authorList>
            <person name="Haridas S."/>
            <person name="Albert R."/>
            <person name="Binder M."/>
            <person name="Bloem J."/>
            <person name="Labutti K."/>
            <person name="Salamov A."/>
            <person name="Andreopoulos B."/>
            <person name="Baker S."/>
            <person name="Barry K."/>
            <person name="Bills G."/>
            <person name="Bluhm B."/>
            <person name="Cannon C."/>
            <person name="Castanera R."/>
            <person name="Culley D."/>
            <person name="Daum C."/>
            <person name="Ezra D."/>
            <person name="Gonzalez J."/>
            <person name="Henrissat B."/>
            <person name="Kuo A."/>
            <person name="Liang C."/>
            <person name="Lipzen A."/>
            <person name="Lutzoni F."/>
            <person name="Magnuson J."/>
            <person name="Mondo S."/>
            <person name="Nolan M."/>
            <person name="Ohm R."/>
            <person name="Pangilinan J."/>
            <person name="Park H.-J."/>
            <person name="Ramirez L."/>
            <person name="Alfaro M."/>
            <person name="Sun H."/>
            <person name="Tritt A."/>
            <person name="Yoshinaga Y."/>
            <person name="Zwiers L.-H."/>
            <person name="Turgeon B."/>
            <person name="Goodwin S."/>
            <person name="Spatafora J."/>
            <person name="Crous P."/>
            <person name="Grigoriev I."/>
        </authorList>
    </citation>
    <scope>NUCLEOTIDE SEQUENCE</scope>
    <source>
        <strain evidence="1">CBS 675.92</strain>
    </source>
</reference>
<sequence length="153" mass="17427">MDANQPWTSDSGFRDNERQCVVEIVIESGSKLRRLTTIDLRREFAAAQLTAAVPRKKTSSQRLHMDVNRQARGYGRTQTSLGFPNQLFNRPVLLRAAQKQFRPSAVPFPEMLVKRHEVPRSATNGPRIQLNGHLRAFIHVSVTIIQGKHLFSR</sequence>
<gene>
    <name evidence="1" type="ORF">CC80DRAFT_531839</name>
</gene>
<name>A0A6A5UJ63_9PLEO</name>
<proteinExistence type="predicted"/>
<accession>A0A6A5UJ63</accession>
<protein>
    <submittedName>
        <fullName evidence="1">Uncharacterized protein</fullName>
    </submittedName>
</protein>
<organism evidence="1 2">
    <name type="scientific">Byssothecium circinans</name>
    <dbReference type="NCBI Taxonomy" id="147558"/>
    <lineage>
        <taxon>Eukaryota</taxon>
        <taxon>Fungi</taxon>
        <taxon>Dikarya</taxon>
        <taxon>Ascomycota</taxon>
        <taxon>Pezizomycotina</taxon>
        <taxon>Dothideomycetes</taxon>
        <taxon>Pleosporomycetidae</taxon>
        <taxon>Pleosporales</taxon>
        <taxon>Massarineae</taxon>
        <taxon>Massarinaceae</taxon>
        <taxon>Byssothecium</taxon>
    </lineage>
</organism>
<evidence type="ECO:0000313" key="2">
    <source>
        <dbReference type="Proteomes" id="UP000800035"/>
    </source>
</evidence>
<dbReference type="EMBL" id="ML976981">
    <property type="protein sequence ID" value="KAF1961117.1"/>
    <property type="molecule type" value="Genomic_DNA"/>
</dbReference>
<dbReference type="AlphaFoldDB" id="A0A6A5UJ63"/>
<evidence type="ECO:0000313" key="1">
    <source>
        <dbReference type="EMBL" id="KAF1961117.1"/>
    </source>
</evidence>
<keyword evidence="2" id="KW-1185">Reference proteome</keyword>